<dbReference type="GO" id="GO:0003723">
    <property type="term" value="F:RNA binding"/>
    <property type="evidence" value="ECO:0007669"/>
    <property type="project" value="InterPro"/>
</dbReference>
<accession>A0A9D4ZXE5</accession>
<organism evidence="3 4">
    <name type="scientific">Pisum sativum</name>
    <name type="common">Garden pea</name>
    <name type="synonym">Lathyrus oleraceus</name>
    <dbReference type="NCBI Taxonomy" id="3888"/>
    <lineage>
        <taxon>Eukaryota</taxon>
        <taxon>Viridiplantae</taxon>
        <taxon>Streptophyta</taxon>
        <taxon>Embryophyta</taxon>
        <taxon>Tracheophyta</taxon>
        <taxon>Spermatophyta</taxon>
        <taxon>Magnoliopsida</taxon>
        <taxon>eudicotyledons</taxon>
        <taxon>Gunneridae</taxon>
        <taxon>Pentapetalae</taxon>
        <taxon>rosids</taxon>
        <taxon>fabids</taxon>
        <taxon>Fabales</taxon>
        <taxon>Fabaceae</taxon>
        <taxon>Papilionoideae</taxon>
        <taxon>50 kb inversion clade</taxon>
        <taxon>NPAAA clade</taxon>
        <taxon>Hologalegina</taxon>
        <taxon>IRL clade</taxon>
        <taxon>Fabeae</taxon>
        <taxon>Lathyrus</taxon>
    </lineage>
</organism>
<dbReference type="InterPro" id="IPR046960">
    <property type="entry name" value="PPR_At4g14850-like_plant"/>
</dbReference>
<dbReference type="Pfam" id="PF13041">
    <property type="entry name" value="PPR_2"/>
    <property type="match status" value="1"/>
</dbReference>
<dbReference type="Gramene" id="Psat07G0399700-T1">
    <property type="protein sequence ID" value="KAI5388131.1"/>
    <property type="gene ID" value="KIW84_073997"/>
</dbReference>
<dbReference type="AlphaFoldDB" id="A0A9D4ZXE5"/>
<dbReference type="Gene3D" id="1.25.40.10">
    <property type="entry name" value="Tetratricopeptide repeat domain"/>
    <property type="match status" value="2"/>
</dbReference>
<dbReference type="NCBIfam" id="TIGR00756">
    <property type="entry name" value="PPR"/>
    <property type="match status" value="3"/>
</dbReference>
<reference evidence="3 4" key="1">
    <citation type="journal article" date="2022" name="Nat. Genet.">
        <title>Improved pea reference genome and pan-genome highlight genomic features and evolutionary characteristics.</title>
        <authorList>
            <person name="Yang T."/>
            <person name="Liu R."/>
            <person name="Luo Y."/>
            <person name="Hu S."/>
            <person name="Wang D."/>
            <person name="Wang C."/>
            <person name="Pandey M.K."/>
            <person name="Ge S."/>
            <person name="Xu Q."/>
            <person name="Li N."/>
            <person name="Li G."/>
            <person name="Huang Y."/>
            <person name="Saxena R.K."/>
            <person name="Ji Y."/>
            <person name="Li M."/>
            <person name="Yan X."/>
            <person name="He Y."/>
            <person name="Liu Y."/>
            <person name="Wang X."/>
            <person name="Xiang C."/>
            <person name="Varshney R.K."/>
            <person name="Ding H."/>
            <person name="Gao S."/>
            <person name="Zong X."/>
        </authorList>
    </citation>
    <scope>NUCLEOTIDE SEQUENCE [LARGE SCALE GENOMIC DNA]</scope>
    <source>
        <strain evidence="3 4">cv. Zhongwan 6</strain>
    </source>
</reference>
<sequence length="299" mass="33802">ARRVFDCMPERDAVSWNSMIAGCVYVRDYAGALELFSEMQNDGIKPTEVTLISILGVCAETGALEIGHKIYESLKVCEQKIEGYLGNALLNMYCKCGNLSLAWEVFNGMKMKTVSCWNAMIIGLAVHGYCEEVFHLFSEMEESLDGSIRPNGLTFIGVLVACSHKGLVDKARWYYDHMVKKYEILPNIKHYGCMVDLLSRWGLLEEAYQMIKNTPFQNSAVLWNTLLGACRTQGNMELAEISFQHLAKLEKLTDGACMLLSNMYAEAGRWDEVEKLRSEMHYLHVPTQAGYSQINMNVQ</sequence>
<dbReference type="Proteomes" id="UP001058974">
    <property type="component" value="Chromosome 7"/>
</dbReference>
<dbReference type="InterPro" id="IPR011990">
    <property type="entry name" value="TPR-like_helical_dom_sf"/>
</dbReference>
<dbReference type="EMBL" id="JAMSHJ010000007">
    <property type="protein sequence ID" value="KAI5388131.1"/>
    <property type="molecule type" value="Genomic_DNA"/>
</dbReference>
<evidence type="ECO:0008006" key="5">
    <source>
        <dbReference type="Google" id="ProtNLM"/>
    </source>
</evidence>
<evidence type="ECO:0000313" key="3">
    <source>
        <dbReference type="EMBL" id="KAI5388131.1"/>
    </source>
</evidence>
<proteinExistence type="predicted"/>
<dbReference type="FunFam" id="1.25.40.10:FF:000184">
    <property type="entry name" value="Pentatricopeptide repeat-containing protein, chloroplastic"/>
    <property type="match status" value="1"/>
</dbReference>
<name>A0A9D4ZXE5_PEA</name>
<dbReference type="InterPro" id="IPR002885">
    <property type="entry name" value="PPR_rpt"/>
</dbReference>
<feature type="repeat" description="PPR" evidence="2">
    <location>
        <begin position="12"/>
        <end position="46"/>
    </location>
</feature>
<evidence type="ECO:0000256" key="1">
    <source>
        <dbReference type="ARBA" id="ARBA00022737"/>
    </source>
</evidence>
<keyword evidence="4" id="KW-1185">Reference proteome</keyword>
<gene>
    <name evidence="3" type="ORF">KIW84_073997</name>
</gene>
<evidence type="ECO:0000256" key="2">
    <source>
        <dbReference type="PROSITE-ProRule" id="PRU00708"/>
    </source>
</evidence>
<dbReference type="Pfam" id="PF01535">
    <property type="entry name" value="PPR"/>
    <property type="match status" value="4"/>
</dbReference>
<dbReference type="Pfam" id="PF20431">
    <property type="entry name" value="E_motif"/>
    <property type="match status" value="1"/>
</dbReference>
<comment type="caution">
    <text evidence="3">The sequence shown here is derived from an EMBL/GenBank/DDBJ whole genome shotgun (WGS) entry which is preliminary data.</text>
</comment>
<dbReference type="PANTHER" id="PTHR47926:SF344">
    <property type="entry name" value="OS07G0636900 PROTEIN"/>
    <property type="match status" value="1"/>
</dbReference>
<dbReference type="InterPro" id="IPR046848">
    <property type="entry name" value="E_motif"/>
</dbReference>
<dbReference type="GO" id="GO:0009451">
    <property type="term" value="P:RNA modification"/>
    <property type="evidence" value="ECO:0007669"/>
    <property type="project" value="InterPro"/>
</dbReference>
<evidence type="ECO:0000313" key="4">
    <source>
        <dbReference type="Proteomes" id="UP001058974"/>
    </source>
</evidence>
<feature type="repeat" description="PPR" evidence="2">
    <location>
        <begin position="82"/>
        <end position="116"/>
    </location>
</feature>
<protein>
    <recommendedName>
        <fullName evidence="5">Pentatricopeptide repeat-containing protein</fullName>
    </recommendedName>
</protein>
<keyword evidence="1" id="KW-0677">Repeat</keyword>
<dbReference type="PANTHER" id="PTHR47926">
    <property type="entry name" value="PENTATRICOPEPTIDE REPEAT-CONTAINING PROTEIN"/>
    <property type="match status" value="1"/>
</dbReference>
<feature type="non-terminal residue" evidence="3">
    <location>
        <position position="1"/>
    </location>
</feature>
<dbReference type="PROSITE" id="PS51375">
    <property type="entry name" value="PPR"/>
    <property type="match status" value="2"/>
</dbReference>